<keyword evidence="8" id="KW-0482">Metalloprotease</keyword>
<dbReference type="Pfam" id="PF01433">
    <property type="entry name" value="Peptidase_M1"/>
    <property type="match status" value="1"/>
</dbReference>
<keyword evidence="14" id="KW-1185">Reference proteome</keyword>
<feature type="domain" description="Peptidase M1 membrane alanine aminopeptidase" evidence="11">
    <location>
        <begin position="250"/>
        <end position="325"/>
    </location>
</feature>
<dbReference type="InterPro" id="IPR016160">
    <property type="entry name" value="Ald_DH_CS_CYS"/>
</dbReference>
<name>A0A836HGB9_9TRYP</name>
<keyword evidence="2" id="KW-0031">Aminopeptidase</keyword>
<dbReference type="PROSITE" id="PS00070">
    <property type="entry name" value="ALDEHYDE_DEHYDR_CYS"/>
    <property type="match status" value="1"/>
</dbReference>
<proteinExistence type="inferred from homology"/>
<evidence type="ECO:0000256" key="6">
    <source>
        <dbReference type="ARBA" id="ARBA00022833"/>
    </source>
</evidence>
<dbReference type="RefSeq" id="XP_067177793.1">
    <property type="nucleotide sequence ID" value="XM_067321562.1"/>
</dbReference>
<dbReference type="Pfam" id="PF17900">
    <property type="entry name" value="Peptidase_M1_N"/>
    <property type="match status" value="1"/>
</dbReference>
<dbReference type="AlphaFoldDB" id="A0A836HGB9"/>
<feature type="active site" description="Proton acceptor" evidence="9">
    <location>
        <position position="322"/>
    </location>
</feature>
<dbReference type="GO" id="GO:0008270">
    <property type="term" value="F:zinc ion binding"/>
    <property type="evidence" value="ECO:0007669"/>
    <property type="project" value="InterPro"/>
</dbReference>
<dbReference type="GO" id="GO:0043171">
    <property type="term" value="P:peptide catabolic process"/>
    <property type="evidence" value="ECO:0007669"/>
    <property type="project" value="TreeGrafter"/>
</dbReference>
<evidence type="ECO:0000256" key="3">
    <source>
        <dbReference type="ARBA" id="ARBA00022670"/>
    </source>
</evidence>
<feature type="binding site" evidence="10">
    <location>
        <position position="321"/>
    </location>
    <ligand>
        <name>Zn(2+)</name>
        <dbReference type="ChEBI" id="CHEBI:29105"/>
        <note>catalytic</note>
    </ligand>
</feature>
<comment type="similarity">
    <text evidence="1">Belongs to the peptidase M1 family.</text>
</comment>
<dbReference type="InterPro" id="IPR034016">
    <property type="entry name" value="M1_APN-typ"/>
</dbReference>
<keyword evidence="6 10" id="KW-0862">Zinc</keyword>
<dbReference type="InterPro" id="IPR001930">
    <property type="entry name" value="Peptidase_M1"/>
</dbReference>
<dbReference type="Gene3D" id="1.10.390.10">
    <property type="entry name" value="Neutral Protease Domain 2"/>
    <property type="match status" value="1"/>
</dbReference>
<evidence type="ECO:0000313" key="14">
    <source>
        <dbReference type="Proteomes" id="UP000673552"/>
    </source>
</evidence>
<dbReference type="InterPro" id="IPR042097">
    <property type="entry name" value="Aminopeptidase_N-like_N_sf"/>
</dbReference>
<feature type="binding site" evidence="10">
    <location>
        <position position="325"/>
    </location>
    <ligand>
        <name>Zn(2+)</name>
        <dbReference type="ChEBI" id="CHEBI:29105"/>
        <note>catalytic</note>
    </ligand>
</feature>
<evidence type="ECO:0000256" key="9">
    <source>
        <dbReference type="PIRSR" id="PIRSR634016-1"/>
    </source>
</evidence>
<accession>A0A836HGB9</accession>
<dbReference type="CDD" id="cd09601">
    <property type="entry name" value="M1_APN-Q_like"/>
    <property type="match status" value="1"/>
</dbReference>
<evidence type="ECO:0000256" key="1">
    <source>
        <dbReference type="ARBA" id="ARBA00010136"/>
    </source>
</evidence>
<organism evidence="13 14">
    <name type="scientific">Leishmania martiniquensis</name>
    <dbReference type="NCBI Taxonomy" id="1580590"/>
    <lineage>
        <taxon>Eukaryota</taxon>
        <taxon>Discoba</taxon>
        <taxon>Euglenozoa</taxon>
        <taxon>Kinetoplastea</taxon>
        <taxon>Metakinetoplastina</taxon>
        <taxon>Trypanosomatida</taxon>
        <taxon>Trypanosomatidae</taxon>
        <taxon>Leishmaniinae</taxon>
        <taxon>Leishmania</taxon>
    </lineage>
</organism>
<dbReference type="PANTHER" id="PTHR11533">
    <property type="entry name" value="PROTEASE M1 ZINC METALLOPROTEASE"/>
    <property type="match status" value="1"/>
</dbReference>
<evidence type="ECO:0000256" key="10">
    <source>
        <dbReference type="PIRSR" id="PIRSR634016-3"/>
    </source>
</evidence>
<keyword evidence="4 10" id="KW-0479">Metal-binding</keyword>
<evidence type="ECO:0000313" key="13">
    <source>
        <dbReference type="EMBL" id="KAG5476335.1"/>
    </source>
</evidence>
<dbReference type="Proteomes" id="UP000673552">
    <property type="component" value="Chromosome 26"/>
</dbReference>
<dbReference type="InterPro" id="IPR014782">
    <property type="entry name" value="Peptidase_M1_dom"/>
</dbReference>
<dbReference type="PRINTS" id="PR00756">
    <property type="entry name" value="ALADIPTASE"/>
</dbReference>
<dbReference type="InterPro" id="IPR045357">
    <property type="entry name" value="Aminopeptidase_N-like_N"/>
</dbReference>
<dbReference type="SUPFAM" id="SSF63737">
    <property type="entry name" value="Leukotriene A4 hydrolase N-terminal domain"/>
    <property type="match status" value="1"/>
</dbReference>
<comment type="caution">
    <text evidence="13">The sequence shown here is derived from an EMBL/GenBank/DDBJ whole genome shotgun (WGS) entry which is preliminary data.</text>
</comment>
<dbReference type="Gene3D" id="2.60.40.1730">
    <property type="entry name" value="tricorn interacting facor f3 domain"/>
    <property type="match status" value="1"/>
</dbReference>
<dbReference type="SUPFAM" id="SSF55486">
    <property type="entry name" value="Metalloproteases ('zincins'), catalytic domain"/>
    <property type="match status" value="1"/>
</dbReference>
<dbReference type="InterPro" id="IPR050344">
    <property type="entry name" value="Peptidase_M1_aminopeptidases"/>
</dbReference>
<dbReference type="OrthoDB" id="275509at2759"/>
<evidence type="ECO:0000256" key="8">
    <source>
        <dbReference type="ARBA" id="ARBA00023049"/>
    </source>
</evidence>
<gene>
    <name evidence="13" type="ORF">LSCM1_04037</name>
</gene>
<dbReference type="EMBL" id="JAFEUZ010000026">
    <property type="protein sequence ID" value="KAG5476335.1"/>
    <property type="molecule type" value="Genomic_DNA"/>
</dbReference>
<dbReference type="GO" id="GO:0042277">
    <property type="term" value="F:peptide binding"/>
    <property type="evidence" value="ECO:0007669"/>
    <property type="project" value="TreeGrafter"/>
</dbReference>
<dbReference type="GO" id="GO:0005615">
    <property type="term" value="C:extracellular space"/>
    <property type="evidence" value="ECO:0007669"/>
    <property type="project" value="TreeGrafter"/>
</dbReference>
<dbReference type="GO" id="GO:0070006">
    <property type="term" value="F:metalloaminopeptidase activity"/>
    <property type="evidence" value="ECO:0007669"/>
    <property type="project" value="TreeGrafter"/>
</dbReference>
<reference evidence="13 14" key="1">
    <citation type="submission" date="2021-03" db="EMBL/GenBank/DDBJ databases">
        <title>Leishmania (Mundinia) martiniquensis Genome sequencing and assembly.</title>
        <authorList>
            <person name="Almutairi H."/>
            <person name="Gatherer D."/>
        </authorList>
    </citation>
    <scope>NUCLEOTIDE SEQUENCE [LARGE SCALE GENOMIC DNA]</scope>
    <source>
        <strain evidence="13">LSCM1</strain>
    </source>
</reference>
<evidence type="ECO:0008006" key="15">
    <source>
        <dbReference type="Google" id="ProtNLM"/>
    </source>
</evidence>
<evidence type="ECO:0000259" key="11">
    <source>
        <dbReference type="Pfam" id="PF01433"/>
    </source>
</evidence>
<evidence type="ECO:0000256" key="2">
    <source>
        <dbReference type="ARBA" id="ARBA00022438"/>
    </source>
</evidence>
<dbReference type="GO" id="GO:0005737">
    <property type="term" value="C:cytoplasm"/>
    <property type="evidence" value="ECO:0007669"/>
    <property type="project" value="TreeGrafter"/>
</dbReference>
<feature type="domain" description="Aminopeptidase N-like N-terminal" evidence="12">
    <location>
        <begin position="14"/>
        <end position="199"/>
    </location>
</feature>
<protein>
    <recommendedName>
        <fullName evidence="15">Aminopeptidase</fullName>
    </recommendedName>
</protein>
<dbReference type="GO" id="GO:0016491">
    <property type="term" value="F:oxidoreductase activity"/>
    <property type="evidence" value="ECO:0007669"/>
    <property type="project" value="UniProtKB-KW"/>
</dbReference>
<dbReference type="GO" id="GO:0006508">
    <property type="term" value="P:proteolysis"/>
    <property type="evidence" value="ECO:0007669"/>
    <property type="project" value="UniProtKB-KW"/>
</dbReference>
<dbReference type="GeneID" id="92514074"/>
<evidence type="ECO:0000256" key="7">
    <source>
        <dbReference type="ARBA" id="ARBA00023002"/>
    </source>
</evidence>
<dbReference type="PANTHER" id="PTHR11533:SF174">
    <property type="entry name" value="PUROMYCIN-SENSITIVE AMINOPEPTIDASE-RELATED"/>
    <property type="match status" value="1"/>
</dbReference>
<sequence>MVATRRVLPSNVRPAHYHIALFPDLERAAFAAEVTIDVCIAEPTREFVLNAVGLSFSEVSVHATVGDGCDGAPVTLQSVVELTDDQQIVLQVDRAVSNAAQLRFRYTASISDNLFAFYRSHYTYEGETCVGATQMCPAEARRVFPCWDEPAVKATFALDITVPAKLRVWSNGAPCEVVQLPDGLKRWAFRPAMAMSTYLVAWVIGELETAEVTVPRSAAAAAEQGGVLTSLSSIAIRAVTPRGKIQQAEFALKVAARVLPLYEEYFQCPYVFPKLDLVALPKFAFGAMENWGCITFREQTLLATAEASAAQMERIAMVVVHELAH</sequence>
<comment type="cofactor">
    <cofactor evidence="10">
        <name>Zn(2+)</name>
        <dbReference type="ChEBI" id="CHEBI:29105"/>
    </cofactor>
    <text evidence="10">Binds 1 zinc ion per subunit.</text>
</comment>
<dbReference type="KEGG" id="lmat:92514074"/>
<evidence type="ECO:0000256" key="5">
    <source>
        <dbReference type="ARBA" id="ARBA00022801"/>
    </source>
</evidence>
<evidence type="ECO:0000256" key="4">
    <source>
        <dbReference type="ARBA" id="ARBA00022723"/>
    </source>
</evidence>
<dbReference type="GO" id="GO:0016020">
    <property type="term" value="C:membrane"/>
    <property type="evidence" value="ECO:0007669"/>
    <property type="project" value="TreeGrafter"/>
</dbReference>
<dbReference type="InterPro" id="IPR027268">
    <property type="entry name" value="Peptidase_M4/M1_CTD_sf"/>
</dbReference>
<keyword evidence="3" id="KW-0645">Protease</keyword>
<keyword evidence="5" id="KW-0378">Hydrolase</keyword>
<evidence type="ECO:0000259" key="12">
    <source>
        <dbReference type="Pfam" id="PF17900"/>
    </source>
</evidence>
<keyword evidence="7" id="KW-0560">Oxidoreductase</keyword>